<proteinExistence type="predicted"/>
<keyword evidence="4" id="KW-1185">Reference proteome</keyword>
<accession>A0AA35ZCA0</accession>
<dbReference type="Proteomes" id="UP001177003">
    <property type="component" value="Chromosome 6"/>
</dbReference>
<feature type="signal peptide" evidence="2">
    <location>
        <begin position="1"/>
        <end position="18"/>
    </location>
</feature>
<name>A0AA35ZCA0_LACSI</name>
<organism evidence="3 4">
    <name type="scientific">Lactuca saligna</name>
    <name type="common">Willowleaf lettuce</name>
    <dbReference type="NCBI Taxonomy" id="75948"/>
    <lineage>
        <taxon>Eukaryota</taxon>
        <taxon>Viridiplantae</taxon>
        <taxon>Streptophyta</taxon>
        <taxon>Embryophyta</taxon>
        <taxon>Tracheophyta</taxon>
        <taxon>Spermatophyta</taxon>
        <taxon>Magnoliopsida</taxon>
        <taxon>eudicotyledons</taxon>
        <taxon>Gunneridae</taxon>
        <taxon>Pentapetalae</taxon>
        <taxon>asterids</taxon>
        <taxon>campanulids</taxon>
        <taxon>Asterales</taxon>
        <taxon>Asteraceae</taxon>
        <taxon>Cichorioideae</taxon>
        <taxon>Cichorieae</taxon>
        <taxon>Lactucinae</taxon>
        <taxon>Lactuca</taxon>
    </lineage>
</organism>
<evidence type="ECO:0000313" key="3">
    <source>
        <dbReference type="EMBL" id="CAI9289940.1"/>
    </source>
</evidence>
<dbReference type="EMBL" id="OX465082">
    <property type="protein sequence ID" value="CAI9289940.1"/>
    <property type="molecule type" value="Genomic_DNA"/>
</dbReference>
<feature type="region of interest" description="Disordered" evidence="1">
    <location>
        <begin position="14"/>
        <end position="142"/>
    </location>
</feature>
<dbReference type="AlphaFoldDB" id="A0AA35ZCA0"/>
<evidence type="ECO:0000313" key="4">
    <source>
        <dbReference type="Proteomes" id="UP001177003"/>
    </source>
</evidence>
<reference evidence="3" key="1">
    <citation type="submission" date="2023-04" db="EMBL/GenBank/DDBJ databases">
        <authorList>
            <person name="Vijverberg K."/>
            <person name="Xiong W."/>
            <person name="Schranz E."/>
        </authorList>
    </citation>
    <scope>NUCLEOTIDE SEQUENCE</scope>
</reference>
<feature type="compositionally biased region" description="Acidic residues" evidence="1">
    <location>
        <begin position="47"/>
        <end position="78"/>
    </location>
</feature>
<evidence type="ECO:0000256" key="2">
    <source>
        <dbReference type="SAM" id="SignalP"/>
    </source>
</evidence>
<evidence type="ECO:0000256" key="1">
    <source>
        <dbReference type="SAM" id="MobiDB-lite"/>
    </source>
</evidence>
<protein>
    <submittedName>
        <fullName evidence="3">Uncharacterized protein</fullName>
    </submittedName>
</protein>
<sequence>MLIVFSLTLLCSSGITDYRYGPDDDDEEEAINVTANGKSKASLKDVTEEDDSESEDDDDSDDDMNDSDDSEDEEEEEEVKPVKKPVQAGKRAAESAPKTPVSEKKRKSNAPQKTDGKKGGHTATPYPSSKQSFKKGKKNGNR</sequence>
<gene>
    <name evidence="3" type="ORF">LSALG_LOCUS29157</name>
</gene>
<feature type="chain" id="PRO_5041308824" evidence="2">
    <location>
        <begin position="19"/>
        <end position="142"/>
    </location>
</feature>
<keyword evidence="2" id="KW-0732">Signal</keyword>
<feature type="compositionally biased region" description="Basic residues" evidence="1">
    <location>
        <begin position="132"/>
        <end position="142"/>
    </location>
</feature>